<dbReference type="OrthoDB" id="9800132at2"/>
<proteinExistence type="inferred from homology"/>
<evidence type="ECO:0000313" key="12">
    <source>
        <dbReference type="Proteomes" id="UP000195918"/>
    </source>
</evidence>
<keyword evidence="8" id="KW-0811">Translocation</keyword>
<keyword evidence="9 10" id="KW-0472">Membrane</keyword>
<dbReference type="AlphaFoldDB" id="A0A1X6WMR6"/>
<evidence type="ECO:0000256" key="2">
    <source>
        <dbReference type="ARBA" id="ARBA00006742"/>
    </source>
</evidence>
<keyword evidence="6" id="KW-0653">Protein transport</keyword>
<dbReference type="Pfam" id="PF02699">
    <property type="entry name" value="YajC"/>
    <property type="match status" value="1"/>
</dbReference>
<dbReference type="GO" id="GO:0015031">
    <property type="term" value="P:protein transport"/>
    <property type="evidence" value="ECO:0007669"/>
    <property type="project" value="UniProtKB-KW"/>
</dbReference>
<dbReference type="PANTHER" id="PTHR33909:SF1">
    <property type="entry name" value="SEC TRANSLOCON ACCESSORY COMPLEX SUBUNIT YAJC"/>
    <property type="match status" value="1"/>
</dbReference>
<dbReference type="InterPro" id="IPR003849">
    <property type="entry name" value="Preprotein_translocase_YajC"/>
</dbReference>
<gene>
    <name evidence="11" type="ORF">FM121_05625</name>
</gene>
<keyword evidence="3" id="KW-0813">Transport</keyword>
<dbReference type="Proteomes" id="UP000195918">
    <property type="component" value="Unassembled WGS sequence"/>
</dbReference>
<evidence type="ECO:0000256" key="6">
    <source>
        <dbReference type="ARBA" id="ARBA00022927"/>
    </source>
</evidence>
<evidence type="ECO:0000256" key="5">
    <source>
        <dbReference type="ARBA" id="ARBA00022692"/>
    </source>
</evidence>
<evidence type="ECO:0000256" key="8">
    <source>
        <dbReference type="ARBA" id="ARBA00023010"/>
    </source>
</evidence>
<dbReference type="EMBL" id="FWFD01000008">
    <property type="protein sequence ID" value="SLM85559.1"/>
    <property type="molecule type" value="Genomic_DNA"/>
</dbReference>
<dbReference type="PANTHER" id="PTHR33909">
    <property type="entry name" value="SEC TRANSLOCON ACCESSORY COMPLEX SUBUNIT YAJC"/>
    <property type="match status" value="1"/>
</dbReference>
<organism evidence="11 12">
    <name type="scientific">Vagococcus fluvialis bH819</name>
    <dbReference type="NCBI Taxonomy" id="1255619"/>
    <lineage>
        <taxon>Bacteria</taxon>
        <taxon>Bacillati</taxon>
        <taxon>Bacillota</taxon>
        <taxon>Bacilli</taxon>
        <taxon>Lactobacillales</taxon>
        <taxon>Enterococcaceae</taxon>
        <taxon>Vagococcus</taxon>
    </lineage>
</organism>
<protein>
    <submittedName>
        <fullName evidence="11">Preprotein translocase subunit YajC (TC 3.A.5.1.1)</fullName>
    </submittedName>
</protein>
<evidence type="ECO:0000256" key="10">
    <source>
        <dbReference type="SAM" id="Phobius"/>
    </source>
</evidence>
<name>A0A1X6WMR6_9ENTE</name>
<reference evidence="12" key="1">
    <citation type="submission" date="2017-02" db="EMBL/GenBank/DDBJ databases">
        <authorList>
            <person name="Dridi B."/>
        </authorList>
    </citation>
    <scope>NUCLEOTIDE SEQUENCE [LARGE SCALE GENOMIC DNA]</scope>
    <source>
        <strain evidence="12">bH819</strain>
    </source>
</reference>
<evidence type="ECO:0000256" key="9">
    <source>
        <dbReference type="ARBA" id="ARBA00023136"/>
    </source>
</evidence>
<keyword evidence="4" id="KW-1003">Cell membrane</keyword>
<feature type="transmembrane region" description="Helical" evidence="10">
    <location>
        <begin position="6"/>
        <end position="22"/>
    </location>
</feature>
<comment type="subcellular location">
    <subcellularLocation>
        <location evidence="1">Cell membrane</location>
        <topology evidence="1">Single-pass membrane protein</topology>
    </subcellularLocation>
</comment>
<dbReference type="RefSeq" id="WP_086951191.1">
    <property type="nucleotide sequence ID" value="NZ_FWFD01000008.1"/>
</dbReference>
<comment type="similarity">
    <text evidence="2">Belongs to the YajC family.</text>
</comment>
<evidence type="ECO:0000256" key="1">
    <source>
        <dbReference type="ARBA" id="ARBA00004162"/>
    </source>
</evidence>
<keyword evidence="12" id="KW-1185">Reference proteome</keyword>
<dbReference type="NCBIfam" id="TIGR00739">
    <property type="entry name" value="yajC"/>
    <property type="match status" value="1"/>
</dbReference>
<keyword evidence="5 10" id="KW-0812">Transmembrane</keyword>
<accession>A0A1X6WMR6</accession>
<dbReference type="PRINTS" id="PR01853">
    <property type="entry name" value="YAJCTRNLCASE"/>
</dbReference>
<dbReference type="GO" id="GO:0005886">
    <property type="term" value="C:plasma membrane"/>
    <property type="evidence" value="ECO:0007669"/>
    <property type="project" value="UniProtKB-SubCell"/>
</dbReference>
<evidence type="ECO:0000256" key="4">
    <source>
        <dbReference type="ARBA" id="ARBA00022475"/>
    </source>
</evidence>
<sequence length="118" mass="13022">MQGGLGFLFPLIIIGGMMFFMTRSQKKQQNQRQEVLNSMKLGDDVITIGGLYGVVHELNTDKGTVTIDCEGIYLEFERAAIKTVTPSTGTAPVAPVEVEEVIEAEVIETKEETEKENQ</sequence>
<evidence type="ECO:0000256" key="3">
    <source>
        <dbReference type="ARBA" id="ARBA00022448"/>
    </source>
</evidence>
<dbReference type="SMART" id="SM01323">
    <property type="entry name" value="YajC"/>
    <property type="match status" value="1"/>
</dbReference>
<keyword evidence="7 10" id="KW-1133">Transmembrane helix</keyword>
<evidence type="ECO:0000256" key="7">
    <source>
        <dbReference type="ARBA" id="ARBA00022989"/>
    </source>
</evidence>
<evidence type="ECO:0000313" key="11">
    <source>
        <dbReference type="EMBL" id="SLM85559.1"/>
    </source>
</evidence>